<gene>
    <name evidence="1" type="ORF">FPE_LOCUS35147</name>
</gene>
<sequence>MNVNCEDNWGLCEPDCTPSSIAVWDIPECSGSPSGGVSLITLSKGSDSADRAGMGRVGWSSFHVSASTDDSYFSDGLTVPSTLPEYPGCPPKAVTSSRYPLSWLQFAEWASWQGTRQAHGQLLLSG</sequence>
<evidence type="ECO:0000313" key="1">
    <source>
        <dbReference type="EMBL" id="CAI9787717.1"/>
    </source>
</evidence>
<proteinExistence type="predicted"/>
<accession>A0AAD2ALT5</accession>
<dbReference type="EMBL" id="OU503058">
    <property type="protein sequence ID" value="CAI9787717.1"/>
    <property type="molecule type" value="Genomic_DNA"/>
</dbReference>
<protein>
    <submittedName>
        <fullName evidence="1">Uncharacterized protein</fullName>
    </submittedName>
</protein>
<keyword evidence="2" id="KW-1185">Reference proteome</keyword>
<name>A0AAD2ALT5_9LAMI</name>
<dbReference type="AlphaFoldDB" id="A0AAD2ALT5"/>
<reference evidence="1" key="1">
    <citation type="submission" date="2023-05" db="EMBL/GenBank/DDBJ databases">
        <authorList>
            <person name="Huff M."/>
        </authorList>
    </citation>
    <scope>NUCLEOTIDE SEQUENCE</scope>
</reference>
<dbReference type="Proteomes" id="UP000834106">
    <property type="component" value="Chromosome 23"/>
</dbReference>
<organism evidence="1 2">
    <name type="scientific">Fraxinus pennsylvanica</name>
    <dbReference type="NCBI Taxonomy" id="56036"/>
    <lineage>
        <taxon>Eukaryota</taxon>
        <taxon>Viridiplantae</taxon>
        <taxon>Streptophyta</taxon>
        <taxon>Embryophyta</taxon>
        <taxon>Tracheophyta</taxon>
        <taxon>Spermatophyta</taxon>
        <taxon>Magnoliopsida</taxon>
        <taxon>eudicotyledons</taxon>
        <taxon>Gunneridae</taxon>
        <taxon>Pentapetalae</taxon>
        <taxon>asterids</taxon>
        <taxon>lamiids</taxon>
        <taxon>Lamiales</taxon>
        <taxon>Oleaceae</taxon>
        <taxon>Oleeae</taxon>
        <taxon>Fraxinus</taxon>
    </lineage>
</organism>
<evidence type="ECO:0000313" key="2">
    <source>
        <dbReference type="Proteomes" id="UP000834106"/>
    </source>
</evidence>